<dbReference type="InterPro" id="IPR053932">
    <property type="entry name" value="GeBP-like_DBD"/>
</dbReference>
<dbReference type="InterPro" id="IPR007592">
    <property type="entry name" value="GEBP"/>
</dbReference>
<gene>
    <name evidence="6" type="ORF">OLC1_LOCUS23297</name>
</gene>
<keyword evidence="7" id="KW-1185">Reference proteome</keyword>
<comment type="similarity">
    <text evidence="1">Belongs to the GeBP family.</text>
</comment>
<keyword evidence="4" id="KW-0812">Transmembrane</keyword>
<dbReference type="PANTHER" id="PTHR31662">
    <property type="entry name" value="BNAANNG10740D PROTEIN-RELATED"/>
    <property type="match status" value="1"/>
</dbReference>
<dbReference type="EMBL" id="OX459126">
    <property type="protein sequence ID" value="CAI9117202.1"/>
    <property type="molecule type" value="Genomic_DNA"/>
</dbReference>
<evidence type="ECO:0000256" key="2">
    <source>
        <dbReference type="SAM" id="Coils"/>
    </source>
</evidence>
<feature type="transmembrane region" description="Helical" evidence="4">
    <location>
        <begin position="54"/>
        <end position="74"/>
    </location>
</feature>
<dbReference type="Proteomes" id="UP001161247">
    <property type="component" value="Chromosome 9"/>
</dbReference>
<feature type="domain" description="Glabrous enhancer-binding protein-like DBD" evidence="5">
    <location>
        <begin position="159"/>
        <end position="256"/>
    </location>
</feature>
<feature type="compositionally biased region" description="Basic and acidic residues" evidence="3">
    <location>
        <begin position="86"/>
        <end position="99"/>
    </location>
</feature>
<keyword evidence="4" id="KW-1133">Transmembrane helix</keyword>
<protein>
    <submittedName>
        <fullName evidence="6">OLC1v1018548C1</fullName>
    </submittedName>
</protein>
<feature type="region of interest" description="Disordered" evidence="3">
    <location>
        <begin position="1"/>
        <end position="41"/>
    </location>
</feature>
<feature type="coiled-coil region" evidence="2">
    <location>
        <begin position="292"/>
        <end position="326"/>
    </location>
</feature>
<dbReference type="PANTHER" id="PTHR31662:SF33">
    <property type="entry name" value="DNA-BINDING STOREKEEPER PROTEIN TRANSCRIPTIONAL REGULATOR-LIKE PROTEIN"/>
    <property type="match status" value="1"/>
</dbReference>
<sequence length="334" mass="37554">MGEEENDSEISVVAKNGESSRVDNQNPSQIINGDGENDQKPRKMVITNKGKKKWGSWVLPGSMFSFFWLMLQFLPKMGKKRKASKHGGDDKKEVESGLDEIHMEDEVVPEETENSAQVDFFDISDMGSSKIENPAATAKRPKKAQKPERICGSTLTGSKIFTEKDEITLLQGKIDCGIFKNVPAPSIRTNVLREYLDGKLSTNFSNTQIYEKIRRLKQKFVKNMKMYENGGGDQGVGFLVNSHEALVFELSKNIWGEEIGMGDNIVVKAKKVKSIEEGELSLVGQSCAKNTNDEVSKVLKKKERMLEDIERVKKKIKVKLQLKELEYDGLKKGN</sequence>
<keyword evidence="2" id="KW-0175">Coiled coil</keyword>
<evidence type="ECO:0000313" key="6">
    <source>
        <dbReference type="EMBL" id="CAI9117202.1"/>
    </source>
</evidence>
<dbReference type="GO" id="GO:0006355">
    <property type="term" value="P:regulation of DNA-templated transcription"/>
    <property type="evidence" value="ECO:0007669"/>
    <property type="project" value="InterPro"/>
</dbReference>
<organism evidence="6 7">
    <name type="scientific">Oldenlandia corymbosa var. corymbosa</name>
    <dbReference type="NCBI Taxonomy" id="529605"/>
    <lineage>
        <taxon>Eukaryota</taxon>
        <taxon>Viridiplantae</taxon>
        <taxon>Streptophyta</taxon>
        <taxon>Embryophyta</taxon>
        <taxon>Tracheophyta</taxon>
        <taxon>Spermatophyta</taxon>
        <taxon>Magnoliopsida</taxon>
        <taxon>eudicotyledons</taxon>
        <taxon>Gunneridae</taxon>
        <taxon>Pentapetalae</taxon>
        <taxon>asterids</taxon>
        <taxon>lamiids</taxon>
        <taxon>Gentianales</taxon>
        <taxon>Rubiaceae</taxon>
        <taxon>Rubioideae</taxon>
        <taxon>Spermacoceae</taxon>
        <taxon>Hedyotis-Oldenlandia complex</taxon>
        <taxon>Oldenlandia</taxon>
    </lineage>
</organism>
<reference evidence="6" key="1">
    <citation type="submission" date="2023-03" db="EMBL/GenBank/DDBJ databases">
        <authorList>
            <person name="Julca I."/>
        </authorList>
    </citation>
    <scope>NUCLEOTIDE SEQUENCE</scope>
</reference>
<keyword evidence="4" id="KW-0472">Membrane</keyword>
<name>A0AAV1EBW0_OLDCO</name>
<dbReference type="AlphaFoldDB" id="A0AAV1EBW0"/>
<dbReference type="GO" id="GO:0005634">
    <property type="term" value="C:nucleus"/>
    <property type="evidence" value="ECO:0007669"/>
    <property type="project" value="TreeGrafter"/>
</dbReference>
<feature type="compositionally biased region" description="Polar residues" evidence="3">
    <location>
        <begin position="17"/>
        <end position="31"/>
    </location>
</feature>
<evidence type="ECO:0000256" key="3">
    <source>
        <dbReference type="SAM" id="MobiDB-lite"/>
    </source>
</evidence>
<feature type="region of interest" description="Disordered" evidence="3">
    <location>
        <begin position="80"/>
        <end position="99"/>
    </location>
</feature>
<evidence type="ECO:0000259" key="5">
    <source>
        <dbReference type="Pfam" id="PF04504"/>
    </source>
</evidence>
<dbReference type="Pfam" id="PF04504">
    <property type="entry name" value="GeBP-like_DBD"/>
    <property type="match status" value="1"/>
</dbReference>
<proteinExistence type="inferred from homology"/>
<evidence type="ECO:0000256" key="1">
    <source>
        <dbReference type="ARBA" id="ARBA00010820"/>
    </source>
</evidence>
<evidence type="ECO:0000313" key="7">
    <source>
        <dbReference type="Proteomes" id="UP001161247"/>
    </source>
</evidence>
<accession>A0AAV1EBW0</accession>
<evidence type="ECO:0000256" key="4">
    <source>
        <dbReference type="SAM" id="Phobius"/>
    </source>
</evidence>